<name>A0A512BED0_9BACT</name>
<dbReference type="AlphaFoldDB" id="A0A512BED0"/>
<comment type="caution">
    <text evidence="3">The sequence shown here is derived from an EMBL/GenBank/DDBJ whole genome shotgun (WGS) entry which is preliminary data.</text>
</comment>
<keyword evidence="4" id="KW-1185">Reference proteome</keyword>
<proteinExistence type="inferred from homology"/>
<dbReference type="Proteomes" id="UP000321513">
    <property type="component" value="Unassembled WGS sequence"/>
</dbReference>
<keyword evidence="2" id="KW-0378">Hydrolase</keyword>
<dbReference type="Pfam" id="PF02113">
    <property type="entry name" value="Peptidase_S13"/>
    <property type="match status" value="1"/>
</dbReference>
<dbReference type="InterPro" id="IPR000667">
    <property type="entry name" value="Peptidase_S13"/>
</dbReference>
<evidence type="ECO:0000313" key="4">
    <source>
        <dbReference type="Proteomes" id="UP000321513"/>
    </source>
</evidence>
<evidence type="ECO:0000313" key="3">
    <source>
        <dbReference type="EMBL" id="GEO10217.1"/>
    </source>
</evidence>
<dbReference type="GO" id="GO:0004185">
    <property type="term" value="F:serine-type carboxypeptidase activity"/>
    <property type="evidence" value="ECO:0007669"/>
    <property type="project" value="InterPro"/>
</dbReference>
<dbReference type="InterPro" id="IPR012338">
    <property type="entry name" value="Beta-lactam/transpept-like"/>
</dbReference>
<dbReference type="PANTHER" id="PTHR30023:SF0">
    <property type="entry name" value="PENICILLIN-SENSITIVE CARBOXYPEPTIDASE A"/>
    <property type="match status" value="1"/>
</dbReference>
<reference evidence="3 4" key="1">
    <citation type="submission" date="2019-07" db="EMBL/GenBank/DDBJ databases">
        <title>Whole genome shotgun sequence of Segetibacter aerophilus NBRC 106135.</title>
        <authorList>
            <person name="Hosoyama A."/>
            <person name="Uohara A."/>
            <person name="Ohji S."/>
            <person name="Ichikawa N."/>
        </authorList>
    </citation>
    <scope>NUCLEOTIDE SEQUENCE [LARGE SCALE GENOMIC DNA]</scope>
    <source>
        <strain evidence="3 4">NBRC 106135</strain>
    </source>
</reference>
<dbReference type="Gene3D" id="3.40.710.10">
    <property type="entry name" value="DD-peptidase/beta-lactamase superfamily"/>
    <property type="match status" value="1"/>
</dbReference>
<dbReference type="EMBL" id="BJYT01000009">
    <property type="protein sequence ID" value="GEO10217.1"/>
    <property type="molecule type" value="Genomic_DNA"/>
</dbReference>
<dbReference type="PRINTS" id="PR00922">
    <property type="entry name" value="DADACBPTASE3"/>
</dbReference>
<sequence>MKKLVQSITLLIVFGFASGQGISKKLQDAVKTLEMDDQLKSGMLAFYVVDQKTGSVVLNENGTIGLPFASSQKVLTSVAALELLGTTYRYQTTLAYNGEIQNGTLTGNIYVNGSGDPTTGSWRYDQTKEQAVLNKWIKAIKQAGINRINGSIIINNNWGTYSVPGGWIWDDIGNYYGAGATGFNWRENQYDIKLKSGNSVGDKVTIVATLPRLRDVNLISELTTGRAGSGDNAYIYLAPYSSIGYIRGTIPPNENAFTISGSFPDPAKQASNLFEEEFAKQGIVISPVSNAASGLNTSGNHELITHQSPPLDSINYWFLRKSINLYGEALAKTLGFEKKKEASTEAGVNIIKAFWKERGIEPTSINMKDGSGLSPQNRITAEALAKVMRYAKSQPYFNSFYNALPEFNGMKMKSGTIGGVKSFTGYVGGYTFAIVVSNFNGSSSEMVRKMYKLLDLLK</sequence>
<protein>
    <submittedName>
        <fullName evidence="3">Peptidase M15</fullName>
    </submittedName>
</protein>
<comment type="similarity">
    <text evidence="1">Belongs to the peptidase S13 family.</text>
</comment>
<organism evidence="3 4">
    <name type="scientific">Segetibacter aerophilus</name>
    <dbReference type="NCBI Taxonomy" id="670293"/>
    <lineage>
        <taxon>Bacteria</taxon>
        <taxon>Pseudomonadati</taxon>
        <taxon>Bacteroidota</taxon>
        <taxon>Chitinophagia</taxon>
        <taxon>Chitinophagales</taxon>
        <taxon>Chitinophagaceae</taxon>
        <taxon>Segetibacter</taxon>
    </lineage>
</organism>
<accession>A0A512BED0</accession>
<evidence type="ECO:0000256" key="1">
    <source>
        <dbReference type="ARBA" id="ARBA00006096"/>
    </source>
</evidence>
<gene>
    <name evidence="3" type="primary">dacB</name>
    <name evidence="3" type="ORF">SAE01_27130</name>
</gene>
<dbReference type="GO" id="GO:0006508">
    <property type="term" value="P:proteolysis"/>
    <property type="evidence" value="ECO:0007669"/>
    <property type="project" value="InterPro"/>
</dbReference>
<dbReference type="OrthoDB" id="9802627at2"/>
<dbReference type="RefSeq" id="WP_147204322.1">
    <property type="nucleotide sequence ID" value="NZ_BJYT01000009.1"/>
</dbReference>
<dbReference type="PANTHER" id="PTHR30023">
    <property type="entry name" value="D-ALANYL-D-ALANINE CARBOXYPEPTIDASE"/>
    <property type="match status" value="1"/>
</dbReference>
<dbReference type="NCBIfam" id="TIGR00666">
    <property type="entry name" value="PBP4"/>
    <property type="match status" value="1"/>
</dbReference>
<dbReference type="GO" id="GO:0000270">
    <property type="term" value="P:peptidoglycan metabolic process"/>
    <property type="evidence" value="ECO:0007669"/>
    <property type="project" value="TreeGrafter"/>
</dbReference>
<dbReference type="SUPFAM" id="SSF56601">
    <property type="entry name" value="beta-lactamase/transpeptidase-like"/>
    <property type="match status" value="1"/>
</dbReference>
<dbReference type="Gene3D" id="3.50.80.20">
    <property type="entry name" value="D-Ala-D-Ala carboxypeptidase C, peptidase S13"/>
    <property type="match status" value="1"/>
</dbReference>
<evidence type="ECO:0000256" key="2">
    <source>
        <dbReference type="ARBA" id="ARBA00022801"/>
    </source>
</evidence>